<dbReference type="Proteomes" id="UP000001307">
    <property type="component" value="Unassembled WGS sequence"/>
</dbReference>
<accession>E4WWT6</accession>
<name>E4WWT6_OIKDI</name>
<evidence type="ECO:0000313" key="1">
    <source>
        <dbReference type="EMBL" id="CBY21828.1"/>
    </source>
</evidence>
<keyword evidence="2" id="KW-1185">Reference proteome</keyword>
<protein>
    <submittedName>
        <fullName evidence="1">Uncharacterized protein</fullName>
    </submittedName>
</protein>
<dbReference type="AlphaFoldDB" id="E4WWT6"/>
<dbReference type="EMBL" id="FN653018">
    <property type="protein sequence ID" value="CBY21828.1"/>
    <property type="molecule type" value="Genomic_DNA"/>
</dbReference>
<gene>
    <name evidence="1" type="ORF">GSOID_T00011356001</name>
</gene>
<organism evidence="1">
    <name type="scientific">Oikopleura dioica</name>
    <name type="common">Tunicate</name>
    <dbReference type="NCBI Taxonomy" id="34765"/>
    <lineage>
        <taxon>Eukaryota</taxon>
        <taxon>Metazoa</taxon>
        <taxon>Chordata</taxon>
        <taxon>Tunicata</taxon>
        <taxon>Appendicularia</taxon>
        <taxon>Copelata</taxon>
        <taxon>Oikopleuridae</taxon>
        <taxon>Oikopleura</taxon>
    </lineage>
</organism>
<sequence length="94" mass="11038">MDKCFFKLPEADKFRKETSFFRLLFQAVTIGPKFLARPAYCLSYLKNFRRSGLLPVQSYLPIGANLPIGQLAEFRQLDQYFLGFFLYKKLLLET</sequence>
<reference evidence="1" key="1">
    <citation type="journal article" date="2010" name="Science">
        <title>Plasticity of animal genome architecture unmasked by rapid evolution of a pelagic tunicate.</title>
        <authorList>
            <person name="Denoeud F."/>
            <person name="Henriet S."/>
            <person name="Mungpakdee S."/>
            <person name="Aury J.M."/>
            <person name="Da Silva C."/>
            <person name="Brinkmann H."/>
            <person name="Mikhaleva J."/>
            <person name="Olsen L.C."/>
            <person name="Jubin C."/>
            <person name="Canestro C."/>
            <person name="Bouquet J.M."/>
            <person name="Danks G."/>
            <person name="Poulain J."/>
            <person name="Campsteijn C."/>
            <person name="Adamski M."/>
            <person name="Cross I."/>
            <person name="Yadetie F."/>
            <person name="Muffato M."/>
            <person name="Louis A."/>
            <person name="Butcher S."/>
            <person name="Tsagkogeorga G."/>
            <person name="Konrad A."/>
            <person name="Singh S."/>
            <person name="Jensen M.F."/>
            <person name="Cong E.H."/>
            <person name="Eikeseth-Otteraa H."/>
            <person name="Noel B."/>
            <person name="Anthouard V."/>
            <person name="Porcel B.M."/>
            <person name="Kachouri-Lafond R."/>
            <person name="Nishino A."/>
            <person name="Ugolini M."/>
            <person name="Chourrout P."/>
            <person name="Nishida H."/>
            <person name="Aasland R."/>
            <person name="Huzurbazar S."/>
            <person name="Westhof E."/>
            <person name="Delsuc F."/>
            <person name="Lehrach H."/>
            <person name="Reinhardt R."/>
            <person name="Weissenbach J."/>
            <person name="Roy S.W."/>
            <person name="Artiguenave F."/>
            <person name="Postlethwait J.H."/>
            <person name="Manak J.R."/>
            <person name="Thompson E.M."/>
            <person name="Jaillon O."/>
            <person name="Du Pasquier L."/>
            <person name="Boudinot P."/>
            <person name="Liberles D.A."/>
            <person name="Volff J.N."/>
            <person name="Philippe H."/>
            <person name="Lenhard B."/>
            <person name="Roest Crollius H."/>
            <person name="Wincker P."/>
            <person name="Chourrout D."/>
        </authorList>
    </citation>
    <scope>NUCLEOTIDE SEQUENCE [LARGE SCALE GENOMIC DNA]</scope>
</reference>
<dbReference type="InParanoid" id="E4WWT6"/>
<proteinExistence type="predicted"/>
<evidence type="ECO:0000313" key="2">
    <source>
        <dbReference type="Proteomes" id="UP000001307"/>
    </source>
</evidence>